<evidence type="ECO:0000313" key="2">
    <source>
        <dbReference type="EMBL" id="MDF4024654.1"/>
    </source>
</evidence>
<proteinExistence type="predicted"/>
<organism evidence="2 3">
    <name type="scientific">Luteibacter sahnii</name>
    <dbReference type="NCBI Taxonomy" id="3021977"/>
    <lineage>
        <taxon>Bacteria</taxon>
        <taxon>Pseudomonadati</taxon>
        <taxon>Pseudomonadota</taxon>
        <taxon>Gammaproteobacteria</taxon>
        <taxon>Lysobacterales</taxon>
        <taxon>Rhodanobacteraceae</taxon>
        <taxon>Luteibacter</taxon>
    </lineage>
</organism>
<evidence type="ECO:0000313" key="3">
    <source>
        <dbReference type="Proteomes" id="UP001528850"/>
    </source>
</evidence>
<dbReference type="Proteomes" id="UP001528850">
    <property type="component" value="Unassembled WGS sequence"/>
</dbReference>
<protein>
    <submittedName>
        <fullName evidence="2">Uncharacterized protein</fullName>
    </submittedName>
</protein>
<reference evidence="2 3" key="1">
    <citation type="journal article" date="2024" name="Curr. Microbiol.">
        <title>Luteibacter sahnii sp. nov., A Novel Yellow-Colored Xanthomonadin Pigment Producing Probiotic Bacterium from Healthy Rice Seed Microbiome.</title>
        <authorList>
            <person name="Jaiswal G."/>
            <person name="Rana R."/>
            <person name="Nayak P.K."/>
            <person name="Chouhan R."/>
            <person name="Gandhi S.G."/>
            <person name="Patel H.K."/>
            <person name="Patil P.B."/>
        </authorList>
    </citation>
    <scope>NUCLEOTIDE SEQUENCE [LARGE SCALE GENOMIC DNA]</scope>
    <source>
        <strain evidence="2 3">PPL201</strain>
    </source>
</reference>
<comment type="caution">
    <text evidence="2">The sequence shown here is derived from an EMBL/GenBank/DDBJ whole genome shotgun (WGS) entry which is preliminary data.</text>
</comment>
<evidence type="ECO:0000256" key="1">
    <source>
        <dbReference type="SAM" id="MobiDB-lite"/>
    </source>
</evidence>
<keyword evidence="3" id="KW-1185">Reference proteome</keyword>
<gene>
    <name evidence="2" type="ORF">P3W24_06745</name>
</gene>
<feature type="region of interest" description="Disordered" evidence="1">
    <location>
        <begin position="110"/>
        <end position="129"/>
    </location>
</feature>
<name>A0ABT6B9A6_9GAMM</name>
<sequence length="129" mass="13770">MPSPRVQLDFDVLSRVAGILDKRLLEGGRSKGGELSGTAFVLLDADDSAVICNSLSDAMLDLRWHIRHRLKEKGPGAFNTAISQGLVTFGEFALVAGEAATELTEMKEQNHLDNAVPSAGTVPSSPPRL</sequence>
<accession>A0ABT6B9A6</accession>
<dbReference type="EMBL" id="JARJJS010000001">
    <property type="protein sequence ID" value="MDF4024654.1"/>
    <property type="molecule type" value="Genomic_DNA"/>
</dbReference>